<dbReference type="GO" id="GO:0004674">
    <property type="term" value="F:protein serine/threonine kinase activity"/>
    <property type="evidence" value="ECO:0007669"/>
    <property type="project" value="UniProtKB-KW"/>
</dbReference>
<dbReference type="PANTHER" id="PTHR43671:SF98">
    <property type="entry name" value="SERINE_THREONINE-PROTEIN KINASE NEK11"/>
    <property type="match status" value="1"/>
</dbReference>
<keyword evidence="3" id="KW-0808">Transferase</keyword>
<keyword evidence="4" id="KW-0547">Nucleotide-binding</keyword>
<dbReference type="OMA" id="DECSINY"/>
<evidence type="ECO:0000256" key="8">
    <source>
        <dbReference type="ARBA" id="ARBA00048679"/>
    </source>
</evidence>
<dbReference type="Gene3D" id="3.30.200.20">
    <property type="entry name" value="Phosphorylase Kinase, domain 1"/>
    <property type="match status" value="1"/>
</dbReference>
<dbReference type="OrthoDB" id="4062651at2759"/>
<dbReference type="EMBL" id="GL983154">
    <property type="protein sequence ID" value="EGR34313.1"/>
    <property type="molecule type" value="Genomic_DNA"/>
</dbReference>
<organism evidence="10 11">
    <name type="scientific">Ichthyophthirius multifiliis</name>
    <name type="common">White spot disease agent</name>
    <name type="synonym">Ich</name>
    <dbReference type="NCBI Taxonomy" id="5932"/>
    <lineage>
        <taxon>Eukaryota</taxon>
        <taxon>Sar</taxon>
        <taxon>Alveolata</taxon>
        <taxon>Ciliophora</taxon>
        <taxon>Intramacronucleata</taxon>
        <taxon>Oligohymenophorea</taxon>
        <taxon>Hymenostomatida</taxon>
        <taxon>Ophryoglenina</taxon>
        <taxon>Ichthyophthirius</taxon>
    </lineage>
</organism>
<comment type="catalytic activity">
    <reaction evidence="8">
        <text>L-seryl-[protein] + ATP = O-phospho-L-seryl-[protein] + ADP + H(+)</text>
        <dbReference type="Rhea" id="RHEA:17989"/>
        <dbReference type="Rhea" id="RHEA-COMP:9863"/>
        <dbReference type="Rhea" id="RHEA-COMP:11604"/>
        <dbReference type="ChEBI" id="CHEBI:15378"/>
        <dbReference type="ChEBI" id="CHEBI:29999"/>
        <dbReference type="ChEBI" id="CHEBI:30616"/>
        <dbReference type="ChEBI" id="CHEBI:83421"/>
        <dbReference type="ChEBI" id="CHEBI:456216"/>
        <dbReference type="EC" id="2.7.11.1"/>
    </reaction>
</comment>
<comment type="catalytic activity">
    <reaction evidence="7">
        <text>L-threonyl-[protein] + ATP = O-phospho-L-threonyl-[protein] + ADP + H(+)</text>
        <dbReference type="Rhea" id="RHEA:46608"/>
        <dbReference type="Rhea" id="RHEA-COMP:11060"/>
        <dbReference type="Rhea" id="RHEA-COMP:11605"/>
        <dbReference type="ChEBI" id="CHEBI:15378"/>
        <dbReference type="ChEBI" id="CHEBI:30013"/>
        <dbReference type="ChEBI" id="CHEBI:30616"/>
        <dbReference type="ChEBI" id="CHEBI:61977"/>
        <dbReference type="ChEBI" id="CHEBI:456216"/>
        <dbReference type="EC" id="2.7.11.1"/>
    </reaction>
</comment>
<evidence type="ECO:0000256" key="1">
    <source>
        <dbReference type="ARBA" id="ARBA00012513"/>
    </source>
</evidence>
<dbReference type="GO" id="GO:0005524">
    <property type="term" value="F:ATP binding"/>
    <property type="evidence" value="ECO:0007669"/>
    <property type="project" value="UniProtKB-KW"/>
</dbReference>
<dbReference type="AlphaFoldDB" id="G0QKD9"/>
<keyword evidence="11" id="KW-1185">Reference proteome</keyword>
<dbReference type="PANTHER" id="PTHR43671">
    <property type="entry name" value="SERINE/THREONINE-PROTEIN KINASE NEK"/>
    <property type="match status" value="1"/>
</dbReference>
<evidence type="ECO:0000256" key="5">
    <source>
        <dbReference type="ARBA" id="ARBA00022777"/>
    </source>
</evidence>
<dbReference type="InterPro" id="IPR011009">
    <property type="entry name" value="Kinase-like_dom_sf"/>
</dbReference>
<dbReference type="InterPro" id="IPR050660">
    <property type="entry name" value="NEK_Ser/Thr_kinase"/>
</dbReference>
<dbReference type="Pfam" id="PF00069">
    <property type="entry name" value="Pkinase"/>
    <property type="match status" value="1"/>
</dbReference>
<feature type="domain" description="Protein kinase" evidence="9">
    <location>
        <begin position="22"/>
        <end position="294"/>
    </location>
</feature>
<name>G0QKD9_ICHMU</name>
<dbReference type="GO" id="GO:0106310">
    <property type="term" value="F:protein serine kinase activity"/>
    <property type="evidence" value="ECO:0007669"/>
    <property type="project" value="RHEA"/>
</dbReference>
<dbReference type="GO" id="GO:0016787">
    <property type="term" value="F:hydrolase activity"/>
    <property type="evidence" value="ECO:0007669"/>
    <property type="project" value="UniProtKB-KW"/>
</dbReference>
<keyword evidence="2" id="KW-0723">Serine/threonine-protein kinase</keyword>
<dbReference type="STRING" id="857967.G0QKD9"/>
<dbReference type="Proteomes" id="UP000008983">
    <property type="component" value="Unassembled WGS sequence"/>
</dbReference>
<evidence type="ECO:0000256" key="6">
    <source>
        <dbReference type="ARBA" id="ARBA00022840"/>
    </source>
</evidence>
<dbReference type="SMART" id="SM00220">
    <property type="entry name" value="S_TKc"/>
    <property type="match status" value="1"/>
</dbReference>
<accession>G0QKD9</accession>
<evidence type="ECO:0000256" key="7">
    <source>
        <dbReference type="ARBA" id="ARBA00047899"/>
    </source>
</evidence>
<dbReference type="PROSITE" id="PS50011">
    <property type="entry name" value="PROTEIN_KINASE_DOM"/>
    <property type="match status" value="1"/>
</dbReference>
<evidence type="ECO:0000256" key="2">
    <source>
        <dbReference type="ARBA" id="ARBA00022527"/>
    </source>
</evidence>
<proteinExistence type="predicted"/>
<gene>
    <name evidence="10" type="ORF">IMG5_016530</name>
</gene>
<keyword evidence="10" id="KW-0378">Hydrolase</keyword>
<keyword evidence="6" id="KW-0067">ATP-binding</keyword>
<evidence type="ECO:0000313" key="11">
    <source>
        <dbReference type="Proteomes" id="UP000008983"/>
    </source>
</evidence>
<evidence type="ECO:0000256" key="3">
    <source>
        <dbReference type="ARBA" id="ARBA00022679"/>
    </source>
</evidence>
<dbReference type="InterPro" id="IPR000719">
    <property type="entry name" value="Prot_kinase_dom"/>
</dbReference>
<keyword evidence="5 10" id="KW-0418">Kinase</keyword>
<dbReference type="eggNOG" id="KOG0579">
    <property type="taxonomic scope" value="Eukaryota"/>
</dbReference>
<dbReference type="InParanoid" id="G0QKD9"/>
<dbReference type="Gene3D" id="1.10.510.10">
    <property type="entry name" value="Transferase(Phosphotransferase) domain 1"/>
    <property type="match status" value="1"/>
</dbReference>
<reference evidence="10 11" key="1">
    <citation type="submission" date="2011-07" db="EMBL/GenBank/DDBJ databases">
        <authorList>
            <person name="Coyne R."/>
            <person name="Brami D."/>
            <person name="Johnson J."/>
            <person name="Hostetler J."/>
            <person name="Hannick L."/>
            <person name="Clark T."/>
            <person name="Cassidy-Hanley D."/>
            <person name="Inman J."/>
        </authorList>
    </citation>
    <scope>NUCLEOTIDE SEQUENCE [LARGE SCALE GENOMIC DNA]</scope>
    <source>
        <strain evidence="10 11">G5</strain>
    </source>
</reference>
<evidence type="ECO:0000256" key="4">
    <source>
        <dbReference type="ARBA" id="ARBA00022741"/>
    </source>
</evidence>
<dbReference type="EC" id="2.7.11.1" evidence="1"/>
<sequence>MGDKFSKNKESQEFLDGFKQNYQFVQEHLDNRFGKIKLYQNQFQQYVAVKKSSSHNKDEINNFISKNAQFGLQINSPFLIKLNAFETHNENAMCASINQVITYYDYYLNTVHDELVRRNQVSLYYLEQELWVILYSIISAAFYLEENGRSIHNIRPQNIYFTQQGEVKLVPIGIFPEDQTGYQKFITLKEPILLSPEQILSARVKNYDPNINQNKSDVYSIGMTMLYCASLQTMNQCYNYDNLQIDTQVLNQLQLFMKGEYSKFFNNIVNLMLSDNPDDRPTSQFIYQILQPFETQILNLQPFNPDYETLRRHLDYIDNPNQLPQNENQQILQSQDQFRQSQQFQSQISQQQLAQSQFDQNKYNQYQLNQSQQYQSHYSQIQPQINQTQSFVSSQPYAQSQNQVVLVSPNSQNYKQVIYQQEPVVSDIHQYQQQYYQPQQVIVQQNPQQYSNQIINLQQSQPQLLYNENTQYIVQSQQPQYQYQYQYQDSNKILNSVQPNNYQQVKIVPQIFSPQQSIVSPVQNGQFASPQIKQKMFANQETTLNNQSELYNTNVQQNKKVTFVDNYNKSPIKMMNDSENDKKFGKKNISNYYQEKNNEENYDMNEINKRINEALQRTQEVLKGGK</sequence>
<dbReference type="GeneID" id="14910504"/>
<protein>
    <recommendedName>
        <fullName evidence="1">non-specific serine/threonine protein kinase</fullName>
        <ecNumber evidence="1">2.7.11.1</ecNumber>
    </recommendedName>
</protein>
<dbReference type="RefSeq" id="XP_004039617.1">
    <property type="nucleotide sequence ID" value="XM_004039569.1"/>
</dbReference>
<dbReference type="SUPFAM" id="SSF56112">
    <property type="entry name" value="Protein kinase-like (PK-like)"/>
    <property type="match status" value="1"/>
</dbReference>
<evidence type="ECO:0000259" key="9">
    <source>
        <dbReference type="PROSITE" id="PS50011"/>
    </source>
</evidence>
<evidence type="ECO:0000313" key="10">
    <source>
        <dbReference type="EMBL" id="EGR34313.1"/>
    </source>
</evidence>